<comment type="caution">
    <text evidence="2">The sequence shown here is derived from an EMBL/GenBank/DDBJ whole genome shotgun (WGS) entry which is preliminary data.</text>
</comment>
<gene>
    <name evidence="2" type="ORF">CCUS01_16933</name>
</gene>
<organism evidence="2 3">
    <name type="scientific">Colletotrichum cuscutae</name>
    <dbReference type="NCBI Taxonomy" id="1209917"/>
    <lineage>
        <taxon>Eukaryota</taxon>
        <taxon>Fungi</taxon>
        <taxon>Dikarya</taxon>
        <taxon>Ascomycota</taxon>
        <taxon>Pezizomycotina</taxon>
        <taxon>Sordariomycetes</taxon>
        <taxon>Hypocreomycetidae</taxon>
        <taxon>Glomerellales</taxon>
        <taxon>Glomerellaceae</taxon>
        <taxon>Colletotrichum</taxon>
        <taxon>Colletotrichum acutatum species complex</taxon>
    </lineage>
</organism>
<protein>
    <submittedName>
        <fullName evidence="2">Uncharacterized protein</fullName>
    </submittedName>
</protein>
<evidence type="ECO:0000313" key="3">
    <source>
        <dbReference type="Proteomes" id="UP001239213"/>
    </source>
</evidence>
<keyword evidence="1" id="KW-1133">Transmembrane helix</keyword>
<proteinExistence type="predicted"/>
<keyword evidence="1" id="KW-0812">Transmembrane</keyword>
<keyword evidence="1" id="KW-0472">Membrane</keyword>
<accession>A0AAI9VA16</accession>
<dbReference type="AlphaFoldDB" id="A0AAI9VA16"/>
<dbReference type="Proteomes" id="UP001239213">
    <property type="component" value="Unassembled WGS sequence"/>
</dbReference>
<dbReference type="EMBL" id="MPDP01000151">
    <property type="protein sequence ID" value="KAK1475173.1"/>
    <property type="molecule type" value="Genomic_DNA"/>
</dbReference>
<evidence type="ECO:0000313" key="2">
    <source>
        <dbReference type="EMBL" id="KAK1475173.1"/>
    </source>
</evidence>
<name>A0AAI9VA16_9PEZI</name>
<reference evidence="2" key="1">
    <citation type="submission" date="2016-11" db="EMBL/GenBank/DDBJ databases">
        <title>The genome sequence of Colletotrichum cuscutae.</title>
        <authorList>
            <person name="Baroncelli R."/>
        </authorList>
    </citation>
    <scope>NUCLEOTIDE SEQUENCE</scope>
    <source>
        <strain evidence="2">IMI 304802</strain>
    </source>
</reference>
<evidence type="ECO:0000256" key="1">
    <source>
        <dbReference type="SAM" id="Phobius"/>
    </source>
</evidence>
<sequence length="664" mass="73766">MYVLAAVWGSHCFPRPPSPSLLPQADSAARRLRLRSLQAERARDARPVRRSSPAELDLRKTDFQLVPLALCAGPAPFAEDGNDARAILQSPSQCRGGQRTVLFRDKVDRVAEFAIYHPVITVQKSFLQPFKQRAIYRRAWTFRNAAPVLRALACWADLSILLNYGPRVILTTTRRGPANPLIIERDGTPSDRGIERIDDVLSCLCIFPTNATKGLGSSAAADGEPRYLDSLTPGMRDKQMDDARSNSSAIKTEPVVQPSAPASRGAVLSMALFFFNTRILHRASPRKSWGELDSAKLELLRLVAMASECVRKKMVTSARKAIDEQDESSMTGALKKLCISDPLGTWRLHIKAIRWGLDALGIPERAGGVREGKERGEPGAGRLSPAYNASYLVDRLWLLAALSLGSEAVPVQSGKKSGMMENPEDSRGRPLGHIRNAKLVSGVCTHCATTFPQFTLHRPPGVPVGMFDATCVLFSTGKVWTLEFPQKKRIPEPVTQHEMRIESEQLELGAHLSSVWFANSSDNMLGSFRTQVYLTGTTSAPTPIQDAHYGGIAFGGNDDKRNMYSAIRYLFRTQYCFDALWHLRYCKPKSPPWNFAGYQRLYNDMRRKKQKRNFGDLIVIYYTQLLTRERIPTSFCFSIAKLCFIPFLGGGGGGCLAFFLFCVV</sequence>
<keyword evidence="3" id="KW-1185">Reference proteome</keyword>
<feature type="transmembrane region" description="Helical" evidence="1">
    <location>
        <begin position="644"/>
        <end position="663"/>
    </location>
</feature>